<gene>
    <name evidence="10" type="ORF">ASJ80_02200</name>
</gene>
<evidence type="ECO:0000313" key="11">
    <source>
        <dbReference type="Proteomes" id="UP000217784"/>
    </source>
</evidence>
<keyword evidence="5" id="KW-0418">Kinase</keyword>
<comment type="caution">
    <text evidence="10">The sequence shown here is derived from an EMBL/GenBank/DDBJ whole genome shotgun (WGS) entry which is preliminary data.</text>
</comment>
<dbReference type="PROSITE" id="PS50113">
    <property type="entry name" value="PAC"/>
    <property type="match status" value="1"/>
</dbReference>
<dbReference type="InterPro" id="IPR000014">
    <property type="entry name" value="PAS"/>
</dbReference>
<evidence type="ECO:0000256" key="6">
    <source>
        <dbReference type="SAM" id="Coils"/>
    </source>
</evidence>
<dbReference type="InterPro" id="IPR035965">
    <property type="entry name" value="PAS-like_dom_sf"/>
</dbReference>
<evidence type="ECO:0000259" key="9">
    <source>
        <dbReference type="PROSITE" id="PS50113"/>
    </source>
</evidence>
<dbReference type="Pfam" id="PF13426">
    <property type="entry name" value="PAS_9"/>
    <property type="match status" value="2"/>
</dbReference>
<dbReference type="InterPro" id="IPR003594">
    <property type="entry name" value="HATPase_dom"/>
</dbReference>
<feature type="coiled-coil region" evidence="6">
    <location>
        <begin position="426"/>
        <end position="457"/>
    </location>
</feature>
<dbReference type="SMART" id="SM00388">
    <property type="entry name" value="HisKA"/>
    <property type="match status" value="1"/>
</dbReference>
<evidence type="ECO:0000313" key="10">
    <source>
        <dbReference type="EMBL" id="PAV03796.1"/>
    </source>
</evidence>
<dbReference type="SMART" id="SM00091">
    <property type="entry name" value="PAS"/>
    <property type="match status" value="3"/>
</dbReference>
<keyword evidence="3" id="KW-0597">Phosphoprotein</keyword>
<evidence type="ECO:0000256" key="1">
    <source>
        <dbReference type="ARBA" id="ARBA00000085"/>
    </source>
</evidence>
<feature type="coiled-coil region" evidence="6">
    <location>
        <begin position="280"/>
        <end position="325"/>
    </location>
</feature>
<dbReference type="InterPro" id="IPR036890">
    <property type="entry name" value="HATPase_C_sf"/>
</dbReference>
<dbReference type="PROSITE" id="PS50112">
    <property type="entry name" value="PAS"/>
    <property type="match status" value="3"/>
</dbReference>
<dbReference type="CDD" id="cd00130">
    <property type="entry name" value="PAS"/>
    <property type="match status" value="2"/>
</dbReference>
<dbReference type="InterPro" id="IPR000700">
    <property type="entry name" value="PAS-assoc_C"/>
</dbReference>
<keyword evidence="6" id="KW-0175">Coiled coil</keyword>
<dbReference type="InterPro" id="IPR004358">
    <property type="entry name" value="Sig_transdc_His_kin-like_C"/>
</dbReference>
<dbReference type="Proteomes" id="UP000217784">
    <property type="component" value="Unassembled WGS sequence"/>
</dbReference>
<accession>A0A2A2H3D0</accession>
<reference evidence="10 11" key="1">
    <citation type="journal article" date="2017" name="BMC Genomics">
        <title>Genomic analysis of methanogenic archaea reveals a shift towards energy conservation.</title>
        <authorList>
            <person name="Gilmore S.P."/>
            <person name="Henske J.K."/>
            <person name="Sexton J.A."/>
            <person name="Solomon K.V."/>
            <person name="Seppala S."/>
            <person name="Yoo J.I."/>
            <person name="Huyett L.M."/>
            <person name="Pressman A."/>
            <person name="Cogan J.Z."/>
            <person name="Kivenson V."/>
            <person name="Peng X."/>
            <person name="Tan Y."/>
            <person name="Valentine D.L."/>
            <person name="O'Malley M.A."/>
        </authorList>
    </citation>
    <scope>NUCLEOTIDE SEQUENCE [LARGE SCALE GENOMIC DNA]</scope>
    <source>
        <strain evidence="10 11">M.o.H.</strain>
    </source>
</reference>
<dbReference type="Pfam" id="PF02518">
    <property type="entry name" value="HATPase_c"/>
    <property type="match status" value="1"/>
</dbReference>
<dbReference type="Gene3D" id="3.30.565.10">
    <property type="entry name" value="Histidine kinase-like ATPase, C-terminal domain"/>
    <property type="match status" value="1"/>
</dbReference>
<protein>
    <recommendedName>
        <fullName evidence="2">histidine kinase</fullName>
        <ecNumber evidence="2">2.7.13.3</ecNumber>
    </recommendedName>
</protein>
<dbReference type="SMART" id="SM00387">
    <property type="entry name" value="HATPase_c"/>
    <property type="match status" value="1"/>
</dbReference>
<feature type="domain" description="PAS" evidence="8">
    <location>
        <begin position="166"/>
        <end position="238"/>
    </location>
</feature>
<dbReference type="InterPro" id="IPR003661">
    <property type="entry name" value="HisK_dim/P_dom"/>
</dbReference>
<dbReference type="Gene3D" id="1.10.287.130">
    <property type="match status" value="1"/>
</dbReference>
<dbReference type="NCBIfam" id="TIGR00229">
    <property type="entry name" value="sensory_box"/>
    <property type="match status" value="3"/>
</dbReference>
<name>A0A2A2H3D0_METBR</name>
<dbReference type="EMBL" id="LMVM01000037">
    <property type="protein sequence ID" value="PAV03796.1"/>
    <property type="molecule type" value="Genomic_DNA"/>
</dbReference>
<evidence type="ECO:0000256" key="5">
    <source>
        <dbReference type="ARBA" id="ARBA00022777"/>
    </source>
</evidence>
<feature type="domain" description="PAS" evidence="8">
    <location>
        <begin position="315"/>
        <end position="390"/>
    </location>
</feature>
<proteinExistence type="predicted"/>
<dbReference type="Pfam" id="PF00512">
    <property type="entry name" value="HisKA"/>
    <property type="match status" value="1"/>
</dbReference>
<dbReference type="SUPFAM" id="SSF55874">
    <property type="entry name" value="ATPase domain of HSP90 chaperone/DNA topoisomerase II/histidine kinase"/>
    <property type="match status" value="1"/>
</dbReference>
<dbReference type="InterPro" id="IPR036097">
    <property type="entry name" value="HisK_dim/P_sf"/>
</dbReference>
<sequence>MNKSSLMNIKLEYGVVEIKEKDLLKEVEKLEEVNETLVSEFRYYITTEKESKRRIKQILENIMESYFEMDNKWHILDLNHNAEIEFDKKKEELIGKVFWNEFPPNKPIWDNFRRAQQEKKHIKFEAYSPISNKWFEMHIHPFEDGASVYFHDISERKKLEHDLKESEEKYRTIFENTINPTMIIEEDMTISMVNDEFERVSGYLKKEIEGTNWTEMIATEDIGMMMKYHCLRRINPDAAPRRYEAHLVHKNGEIMDVYMTIGLISERNRSIVSFMDITEIKKDEAELEKYRTHLEEIVEKRTEELEEVNKALVESEEKFRELFNKADDMITLVELNEKGIPGRFIEVNNVASQRLGYTREEFMDMTPADIVAPEKLMEIPENAAKLIENDCVRFEIVHKTKKGKRIPVEVVNHVFTLRGKKVSLAISRDITERKQHEEELEKLVKDLKRSNEELEKFAYVASHDLQEPLRTIASFTQLLERRYKGKFDKDADEFMDYVIGASFRMKKQIEGLLEYSKVKTDQSGFQPVNLGTVLSQVIENLRSLIEENGAVINHSPLPTVMGDYDQLRRVFQNLLGNAIKFRKQDIYPIIDISARENKEEYMFSIEDNGIGIEEQYMERIFVIFQRLHTMELYKGTGIGLSVVKRIVERHGGRIWVESEPDVGSTFYFTLPINNVKQ</sequence>
<evidence type="ECO:0000256" key="3">
    <source>
        <dbReference type="ARBA" id="ARBA00022553"/>
    </source>
</evidence>
<dbReference type="PANTHER" id="PTHR43304:SF1">
    <property type="entry name" value="PAC DOMAIN-CONTAINING PROTEIN"/>
    <property type="match status" value="1"/>
</dbReference>
<dbReference type="GO" id="GO:0000155">
    <property type="term" value="F:phosphorelay sensor kinase activity"/>
    <property type="evidence" value="ECO:0007669"/>
    <property type="project" value="InterPro"/>
</dbReference>
<dbReference type="CDD" id="cd00082">
    <property type="entry name" value="HisKA"/>
    <property type="match status" value="1"/>
</dbReference>
<dbReference type="PANTHER" id="PTHR43304">
    <property type="entry name" value="PHYTOCHROME-LIKE PROTEIN CPH1"/>
    <property type="match status" value="1"/>
</dbReference>
<comment type="catalytic activity">
    <reaction evidence="1">
        <text>ATP + protein L-histidine = ADP + protein N-phospho-L-histidine.</text>
        <dbReference type="EC" id="2.7.13.3"/>
    </reaction>
</comment>
<dbReference type="SUPFAM" id="SSF47384">
    <property type="entry name" value="Homodimeric domain of signal transducing histidine kinase"/>
    <property type="match status" value="1"/>
</dbReference>
<dbReference type="FunFam" id="3.30.565.10:FF:000006">
    <property type="entry name" value="Sensor histidine kinase WalK"/>
    <property type="match status" value="1"/>
</dbReference>
<dbReference type="InterPro" id="IPR005467">
    <property type="entry name" value="His_kinase_dom"/>
</dbReference>
<evidence type="ECO:0000256" key="2">
    <source>
        <dbReference type="ARBA" id="ARBA00012438"/>
    </source>
</evidence>
<dbReference type="InterPro" id="IPR052162">
    <property type="entry name" value="Sensor_kinase/Photoreceptor"/>
</dbReference>
<dbReference type="Gene3D" id="3.30.450.20">
    <property type="entry name" value="PAS domain"/>
    <property type="match status" value="3"/>
</dbReference>
<keyword evidence="11" id="KW-1185">Reference proteome</keyword>
<feature type="domain" description="Histidine kinase" evidence="7">
    <location>
        <begin position="460"/>
        <end position="674"/>
    </location>
</feature>
<evidence type="ECO:0000259" key="7">
    <source>
        <dbReference type="PROSITE" id="PS50109"/>
    </source>
</evidence>
<dbReference type="AlphaFoldDB" id="A0A2A2H3D0"/>
<dbReference type="PROSITE" id="PS50109">
    <property type="entry name" value="HIS_KIN"/>
    <property type="match status" value="1"/>
</dbReference>
<keyword evidence="4" id="KW-0808">Transferase</keyword>
<feature type="domain" description="PAC" evidence="9">
    <location>
        <begin position="390"/>
        <end position="442"/>
    </location>
</feature>
<evidence type="ECO:0000259" key="8">
    <source>
        <dbReference type="PROSITE" id="PS50112"/>
    </source>
</evidence>
<dbReference type="PRINTS" id="PR00344">
    <property type="entry name" value="BCTRLSENSOR"/>
</dbReference>
<dbReference type="SUPFAM" id="SSF55785">
    <property type="entry name" value="PYP-like sensor domain (PAS domain)"/>
    <property type="match status" value="3"/>
</dbReference>
<feature type="domain" description="PAS" evidence="8">
    <location>
        <begin position="51"/>
        <end position="96"/>
    </location>
</feature>
<evidence type="ECO:0000256" key="4">
    <source>
        <dbReference type="ARBA" id="ARBA00022679"/>
    </source>
</evidence>
<organism evidence="10 11">
    <name type="scientific">Methanobacterium bryantii</name>
    <dbReference type="NCBI Taxonomy" id="2161"/>
    <lineage>
        <taxon>Archaea</taxon>
        <taxon>Methanobacteriati</taxon>
        <taxon>Methanobacteriota</taxon>
        <taxon>Methanomada group</taxon>
        <taxon>Methanobacteria</taxon>
        <taxon>Methanobacteriales</taxon>
        <taxon>Methanobacteriaceae</taxon>
        <taxon>Methanobacterium</taxon>
    </lineage>
</organism>
<dbReference type="EC" id="2.7.13.3" evidence="2"/>